<organism evidence="2 3">
    <name type="scientific">Arcticibacterium luteifluviistationis</name>
    <dbReference type="NCBI Taxonomy" id="1784714"/>
    <lineage>
        <taxon>Bacteria</taxon>
        <taxon>Pseudomonadati</taxon>
        <taxon>Bacteroidota</taxon>
        <taxon>Cytophagia</taxon>
        <taxon>Cytophagales</taxon>
        <taxon>Leadbetterellaceae</taxon>
        <taxon>Arcticibacterium</taxon>
    </lineage>
</organism>
<dbReference type="OrthoDB" id="5343971at2"/>
<protein>
    <submittedName>
        <fullName evidence="2">EthD family reductase</fullName>
    </submittedName>
</protein>
<dbReference type="Gene3D" id="3.30.70.100">
    <property type="match status" value="1"/>
</dbReference>
<dbReference type="SUPFAM" id="SSF54909">
    <property type="entry name" value="Dimeric alpha+beta barrel"/>
    <property type="match status" value="1"/>
</dbReference>
<accession>A0A2Z4GH39</accession>
<dbReference type="InterPro" id="IPR009799">
    <property type="entry name" value="EthD_dom"/>
</dbReference>
<proteinExistence type="predicted"/>
<dbReference type="RefSeq" id="WP_111373722.1">
    <property type="nucleotide sequence ID" value="NZ_CP029480.1"/>
</dbReference>
<evidence type="ECO:0000313" key="2">
    <source>
        <dbReference type="EMBL" id="AWW00356.1"/>
    </source>
</evidence>
<dbReference type="NCBIfam" id="TIGR02118">
    <property type="entry name" value="EthD family reductase"/>
    <property type="match status" value="1"/>
</dbReference>
<dbReference type="Proteomes" id="UP000249873">
    <property type="component" value="Chromosome"/>
</dbReference>
<dbReference type="KEGG" id="als:DJ013_20135"/>
<sequence length="100" mass="10867">MIKLTVLYGHPTDPAAFESYYATTHMPLVGKIKEIEKAETTMFLDEADGSKPAYYRMAELWFSSIEELQAGMGSPEGQATARDIANFATGGVTLLTGSVE</sequence>
<dbReference type="GO" id="GO:0016491">
    <property type="term" value="F:oxidoreductase activity"/>
    <property type="evidence" value="ECO:0007669"/>
    <property type="project" value="InterPro"/>
</dbReference>
<keyword evidence="3" id="KW-1185">Reference proteome</keyword>
<dbReference type="Pfam" id="PF07110">
    <property type="entry name" value="EthD"/>
    <property type="match status" value="1"/>
</dbReference>
<dbReference type="EMBL" id="CP029480">
    <property type="protein sequence ID" value="AWW00356.1"/>
    <property type="molecule type" value="Genomic_DNA"/>
</dbReference>
<dbReference type="AlphaFoldDB" id="A0A2Z4GH39"/>
<evidence type="ECO:0000259" key="1">
    <source>
        <dbReference type="Pfam" id="PF07110"/>
    </source>
</evidence>
<dbReference type="InterPro" id="IPR011008">
    <property type="entry name" value="Dimeric_a/b-barrel"/>
</dbReference>
<reference evidence="2 3" key="1">
    <citation type="submission" date="2018-05" db="EMBL/GenBank/DDBJ databases">
        <title>Complete genome sequence of Arcticibacterium luteifluviistationis SM1504T, a cytophagaceae bacterium isolated from Arctic surface seawater.</title>
        <authorList>
            <person name="Li Y."/>
            <person name="Qin Q.-L."/>
        </authorList>
    </citation>
    <scope>NUCLEOTIDE SEQUENCE [LARGE SCALE GENOMIC DNA]</scope>
    <source>
        <strain evidence="2 3">SM1504</strain>
    </source>
</reference>
<name>A0A2Z4GH39_9BACT</name>
<dbReference type="PANTHER" id="PTHR40260:SF2">
    <property type="entry name" value="BLR8190 PROTEIN"/>
    <property type="match status" value="1"/>
</dbReference>
<dbReference type="PANTHER" id="PTHR40260">
    <property type="entry name" value="BLR8190 PROTEIN"/>
    <property type="match status" value="1"/>
</dbReference>
<gene>
    <name evidence="2" type="ORF">DJ013_20135</name>
</gene>
<feature type="domain" description="EthD" evidence="1">
    <location>
        <begin position="11"/>
        <end position="89"/>
    </location>
</feature>
<evidence type="ECO:0000313" key="3">
    <source>
        <dbReference type="Proteomes" id="UP000249873"/>
    </source>
</evidence>